<evidence type="ECO:0000256" key="1">
    <source>
        <dbReference type="SAM" id="MobiDB-lite"/>
    </source>
</evidence>
<name>A0A6C2YKM1_9BACT</name>
<dbReference type="AlphaFoldDB" id="A0A6C2YKM1"/>
<dbReference type="EMBL" id="LR593887">
    <property type="protein sequence ID" value="VTS00015.1"/>
    <property type="molecule type" value="Genomic_DNA"/>
</dbReference>
<gene>
    <name evidence="3" type="ORF">GMBLW1_19840</name>
</gene>
<feature type="region of interest" description="Disordered" evidence="1">
    <location>
        <begin position="43"/>
        <end position="79"/>
    </location>
</feature>
<dbReference type="RefSeq" id="WP_232055987.1">
    <property type="nucleotide sequence ID" value="NZ_LR593887.1"/>
</dbReference>
<protein>
    <submittedName>
        <fullName evidence="3">Uncharacterized protein</fullName>
    </submittedName>
</protein>
<dbReference type="InParanoid" id="A0A6C2YKM1"/>
<sequence length="79" mass="8123">MQNDAKLGMILGVGLVLGAAVLFFQRPETTALVTTGPTAVPSALPVATNSPEPTAHAVKPPPGPPRVQVKLTSQWQASP</sequence>
<dbReference type="Proteomes" id="UP000464378">
    <property type="component" value="Chromosome"/>
</dbReference>
<reference evidence="3" key="1">
    <citation type="submission" date="2019-04" db="EMBL/GenBank/DDBJ databases">
        <authorList>
            <consortium name="Science for Life Laboratories"/>
        </authorList>
    </citation>
    <scope>NUCLEOTIDE SEQUENCE</scope>
    <source>
        <strain evidence="3">MBLW1</strain>
    </source>
</reference>
<keyword evidence="4" id="KW-1185">Reference proteome</keyword>
<feature type="compositionally biased region" description="Polar residues" evidence="1">
    <location>
        <begin position="70"/>
        <end position="79"/>
    </location>
</feature>
<keyword evidence="2" id="KW-0472">Membrane</keyword>
<evidence type="ECO:0000313" key="3">
    <source>
        <dbReference type="EMBL" id="VIP01976.1"/>
    </source>
</evidence>
<keyword evidence="2" id="KW-1133">Transmembrane helix</keyword>
<dbReference type="KEGG" id="tim:GMBLW1_19840"/>
<feature type="transmembrane region" description="Helical" evidence="2">
    <location>
        <begin position="7"/>
        <end position="24"/>
    </location>
</feature>
<evidence type="ECO:0000256" key="2">
    <source>
        <dbReference type="SAM" id="Phobius"/>
    </source>
</evidence>
<organism evidence="3">
    <name type="scientific">Tuwongella immobilis</name>
    <dbReference type="NCBI Taxonomy" id="692036"/>
    <lineage>
        <taxon>Bacteria</taxon>
        <taxon>Pseudomonadati</taxon>
        <taxon>Planctomycetota</taxon>
        <taxon>Planctomycetia</taxon>
        <taxon>Gemmatales</taxon>
        <taxon>Gemmataceae</taxon>
        <taxon>Tuwongella</taxon>
    </lineage>
</organism>
<evidence type="ECO:0000313" key="4">
    <source>
        <dbReference type="Proteomes" id="UP000464378"/>
    </source>
</evidence>
<accession>A0A6C2YKM1</accession>
<dbReference type="EMBL" id="LR586016">
    <property type="protein sequence ID" value="VIP01976.1"/>
    <property type="molecule type" value="Genomic_DNA"/>
</dbReference>
<keyword evidence="2" id="KW-0812">Transmembrane</keyword>
<proteinExistence type="predicted"/>